<feature type="transmembrane region" description="Helical" evidence="7">
    <location>
        <begin position="620"/>
        <end position="643"/>
    </location>
</feature>
<dbReference type="PANTHER" id="PTHR11920:SF335">
    <property type="entry name" value="GUANYLATE CYCLASE"/>
    <property type="match status" value="1"/>
</dbReference>
<dbReference type="CDD" id="cd07302">
    <property type="entry name" value="CHD"/>
    <property type="match status" value="1"/>
</dbReference>
<dbReference type="GO" id="GO:0006182">
    <property type="term" value="P:cGMP biosynthetic process"/>
    <property type="evidence" value="ECO:0000318"/>
    <property type="project" value="GO_Central"/>
</dbReference>
<evidence type="ECO:0000313" key="11">
    <source>
        <dbReference type="Proteomes" id="UP000001542"/>
    </source>
</evidence>
<dbReference type="RefSeq" id="XP_001583006.1">
    <property type="nucleotide sequence ID" value="XM_001582956.1"/>
</dbReference>
<dbReference type="SMR" id="A2DBX9"/>
<dbReference type="Proteomes" id="UP000001542">
    <property type="component" value="Unassembled WGS sequence"/>
</dbReference>
<dbReference type="InParanoid" id="A2DBX9"/>
<name>A2DBX9_TRIV3</name>
<dbReference type="SMART" id="SM00044">
    <property type="entry name" value="CYCc"/>
    <property type="match status" value="1"/>
</dbReference>
<dbReference type="STRING" id="5722.A2DBX9"/>
<organism evidence="10 11">
    <name type="scientific">Trichomonas vaginalis (strain ATCC PRA-98 / G3)</name>
    <dbReference type="NCBI Taxonomy" id="412133"/>
    <lineage>
        <taxon>Eukaryota</taxon>
        <taxon>Metamonada</taxon>
        <taxon>Parabasalia</taxon>
        <taxon>Trichomonadida</taxon>
        <taxon>Trichomonadidae</taxon>
        <taxon>Trichomonas</taxon>
    </lineage>
</organism>
<dbReference type="GO" id="GO:0000166">
    <property type="term" value="F:nucleotide binding"/>
    <property type="evidence" value="ECO:0007669"/>
    <property type="project" value="UniProtKB-KW"/>
</dbReference>
<dbReference type="CDD" id="cd00130">
    <property type="entry name" value="PAS"/>
    <property type="match status" value="1"/>
</dbReference>
<feature type="transmembrane region" description="Helical" evidence="7">
    <location>
        <begin position="84"/>
        <end position="103"/>
    </location>
</feature>
<feature type="transmembrane region" description="Helical" evidence="7">
    <location>
        <begin position="936"/>
        <end position="955"/>
    </location>
</feature>
<keyword evidence="11" id="KW-1185">Reference proteome</keyword>
<proteinExistence type="predicted"/>
<keyword evidence="6" id="KW-0456">Lyase</keyword>
<feature type="transmembrane region" description="Helical" evidence="7">
    <location>
        <begin position="251"/>
        <end position="274"/>
    </location>
</feature>
<evidence type="ECO:0000256" key="4">
    <source>
        <dbReference type="ARBA" id="ARBA00022989"/>
    </source>
</evidence>
<keyword evidence="2 7" id="KW-0812">Transmembrane</keyword>
<dbReference type="eggNOG" id="KOG4171">
    <property type="taxonomic scope" value="Eukaryota"/>
</dbReference>
<evidence type="ECO:0000259" key="9">
    <source>
        <dbReference type="PROSITE" id="PS50125"/>
    </source>
</evidence>
<dbReference type="VEuPathDB" id="TrichDB:TVAG_456550"/>
<dbReference type="GO" id="GO:0004383">
    <property type="term" value="F:guanylate cyclase activity"/>
    <property type="evidence" value="ECO:0000318"/>
    <property type="project" value="GO_Central"/>
</dbReference>
<dbReference type="GO" id="GO:0006355">
    <property type="term" value="P:regulation of DNA-templated transcription"/>
    <property type="evidence" value="ECO:0007669"/>
    <property type="project" value="InterPro"/>
</dbReference>
<keyword evidence="4 7" id="KW-1133">Transmembrane helix</keyword>
<sequence>MISGSTSSSQNINFAAINNRYDGLIDIPISEKIFNSFIAFFNYCDIFVPKMPSFYSLMSILRLFQLMGASFFEANSLIFEKGTLSYNTISIISILFHIIPTQYRDDGAYILLIILTSIMIILAISLIISSAIYMKTSKIPKTTAIIIYILVSIIAFYFPPLVAHYLGLMISGFITKAIAVKTSLIILIIVTLVVSYLYMVSFYSSFSNTLVFRPTSFLTLEGRPQEFLFFGAILVNLFAGLATHFSKWATLVMMIFSAITYSTCILSVFGYGTFLDLNHQVFVISGSIVGVITCLLNLVPLFTNKTWNEYFFAMYFGISFVVFLTFSFVLKNRVNKDLKILDEIQETQDITVSSKRKFKQILVSGYTNCHPVCTDFTIFKLATNEWHEDVSIWMLFAKFTAIYPDLNRQLLFIAETLATFKTDDGLRKMIIMNIENITKTREVALTSQLKSKLSKMNKQFNKTKNKLRNVWDLVLQGNINEVNSAVKTSLANIEECDKELSNLMRQYPNNKFVYKQYVTFLQDINGDNVGAKNANLVLNKMQRGIRVNTDYIHDLGIAAMPNIPVSCKDASFIAEQIQQNANDEFNDSMNKIFTEDDTNLDKYELILKSVNKHKIPAINFIYFSTFALWFILIFLPLLVLILLFNYYVTVVKEPIAMFQGFSYVRNMLTMVPTMLQTYIMTRLDNPKDPSKKLMKPIELGPKFESQGYAGEKDNLGILQHMISIVEYCITFLDGVRTYKEGNERMDQMREYTYGKSINFTQYFNLENTSTLQLNVEDSVFLLSVKSSDLLGYENYTYDIVENGDFLTVMNNYYSPINNLNNASNLLANEVKDTNRKQIKAFKIALIVLCAVNIIAIPIVYTIQYKKLMFDKNQILQSFTTLPKTVLSTISSSYNTIKGSDSDQKYSDQEINRQEETIIKLFSSISDSRSAETSIEVSNFMSFFLILILVVVAFAISYKSFRNTALVMINNCSQLDFLFGIAAYLYGIIGTIFKFGFAFNNYIVNKEMDVSGINLILPLLIKSINTVLLGGKSGNNELPFPNLDTVISNAQRFLTCTVDDNQYKSLMDSVHCFTLSDQLFIVASYVKRYTTFMENDTNPLYIDVSSDFARDLFQVGPIEIYESIPYQGGMRYVTEIQAQIDDEKMEMIKCSSIIIVVAFIIIIYIKLVTKREDRLMKFYFTLLLKVPADTLLGNQRLMDLINGDYSINDQSNLEKYAKISDEIFNSINDIIIVVEEQTGKIVAVNHAFESLFNLNSEDVVKRHISEFFNEEKFKSTEKVEDVFKKQTTLISYCSRSKSDAYINFTSIFVGSNRIFFGRDQTQNYRHEKLIEDEKKKSDAMLASILPPMLVVKVQAGEKNISFACQSATILFLDVVEFTPWCGSHDAQYVMRMLNIMFKEFDVITNAHKTMTKIKCIGDCYMAAGGIFDEVNQPPVHAKEVVDFGCKVIKKLLEIDEQENEKLRIRVGINTGGPIVAGVIGTEKPTFEILGPAINIAHEMESHGIPMKVHISRSVYELIYGQNFDIKERGEIDVKKGKMFTYIVEP</sequence>
<dbReference type="Gene3D" id="3.30.70.1230">
    <property type="entry name" value="Nucleotide cyclase"/>
    <property type="match status" value="1"/>
</dbReference>
<evidence type="ECO:0000256" key="7">
    <source>
        <dbReference type="SAM" id="Phobius"/>
    </source>
</evidence>
<keyword evidence="3" id="KW-0547">Nucleotide-binding</keyword>
<feature type="transmembrane region" description="Helical" evidence="7">
    <location>
        <begin position="145"/>
        <end position="166"/>
    </location>
</feature>
<dbReference type="PANTHER" id="PTHR11920">
    <property type="entry name" value="GUANYLYL CYCLASE"/>
    <property type="match status" value="1"/>
</dbReference>
<dbReference type="NCBIfam" id="TIGR00229">
    <property type="entry name" value="sensory_box"/>
    <property type="match status" value="1"/>
</dbReference>
<dbReference type="GO" id="GO:0001653">
    <property type="term" value="F:peptide receptor activity"/>
    <property type="evidence" value="ECO:0000318"/>
    <property type="project" value="GO_Central"/>
</dbReference>
<evidence type="ECO:0000256" key="6">
    <source>
        <dbReference type="ARBA" id="ARBA00023239"/>
    </source>
</evidence>
<dbReference type="GO" id="GO:0035556">
    <property type="term" value="P:intracellular signal transduction"/>
    <property type="evidence" value="ECO:0007669"/>
    <property type="project" value="InterPro"/>
</dbReference>
<dbReference type="InterPro" id="IPR013767">
    <property type="entry name" value="PAS_fold"/>
</dbReference>
<dbReference type="GO" id="GO:0007168">
    <property type="term" value="P:receptor guanylyl cyclase signaling pathway"/>
    <property type="evidence" value="ECO:0000318"/>
    <property type="project" value="GO_Central"/>
</dbReference>
<feature type="transmembrane region" description="Helical" evidence="7">
    <location>
        <begin position="109"/>
        <end position="133"/>
    </location>
</feature>
<dbReference type="GO" id="GO:0005886">
    <property type="term" value="C:plasma membrane"/>
    <property type="evidence" value="ECO:0000318"/>
    <property type="project" value="GO_Central"/>
</dbReference>
<dbReference type="PROSITE" id="PS50125">
    <property type="entry name" value="GUANYLATE_CYCLASE_2"/>
    <property type="match status" value="1"/>
</dbReference>
<protein>
    <submittedName>
        <fullName evidence="10">Adenylate and Guanylate cyclase catalytic domain containing protein</fullName>
    </submittedName>
</protein>
<feature type="transmembrane region" description="Helical" evidence="7">
    <location>
        <begin position="178"/>
        <end position="206"/>
    </location>
</feature>
<feature type="transmembrane region" description="Helical" evidence="7">
    <location>
        <begin position="1150"/>
        <end position="1168"/>
    </location>
</feature>
<keyword evidence="5 7" id="KW-0472">Membrane</keyword>
<feature type="transmembrane region" description="Helical" evidence="7">
    <location>
        <begin position="976"/>
        <end position="998"/>
    </location>
</feature>
<gene>
    <name evidence="10" type="ORF">TVAG_456550</name>
</gene>
<reference evidence="10" key="2">
    <citation type="journal article" date="2007" name="Science">
        <title>Draft genome sequence of the sexually transmitted pathogen Trichomonas vaginalis.</title>
        <authorList>
            <person name="Carlton J.M."/>
            <person name="Hirt R.P."/>
            <person name="Silva J.C."/>
            <person name="Delcher A.L."/>
            <person name="Schatz M."/>
            <person name="Zhao Q."/>
            <person name="Wortman J.R."/>
            <person name="Bidwell S.L."/>
            <person name="Alsmark U.C.M."/>
            <person name="Besteiro S."/>
            <person name="Sicheritz-Ponten T."/>
            <person name="Noel C.J."/>
            <person name="Dacks J.B."/>
            <person name="Foster P.G."/>
            <person name="Simillion C."/>
            <person name="Van de Peer Y."/>
            <person name="Miranda-Saavedra D."/>
            <person name="Barton G.J."/>
            <person name="Westrop G.D."/>
            <person name="Mueller S."/>
            <person name="Dessi D."/>
            <person name="Fiori P.L."/>
            <person name="Ren Q."/>
            <person name="Paulsen I."/>
            <person name="Zhang H."/>
            <person name="Bastida-Corcuera F.D."/>
            <person name="Simoes-Barbosa A."/>
            <person name="Brown M.T."/>
            <person name="Hayes R.D."/>
            <person name="Mukherjee M."/>
            <person name="Okumura C.Y."/>
            <person name="Schneider R."/>
            <person name="Smith A.J."/>
            <person name="Vanacova S."/>
            <person name="Villalvazo M."/>
            <person name="Haas B.J."/>
            <person name="Pertea M."/>
            <person name="Feldblyum T.V."/>
            <person name="Utterback T.R."/>
            <person name="Shu C.L."/>
            <person name="Osoegawa K."/>
            <person name="de Jong P.J."/>
            <person name="Hrdy I."/>
            <person name="Horvathova L."/>
            <person name="Zubacova Z."/>
            <person name="Dolezal P."/>
            <person name="Malik S.B."/>
            <person name="Logsdon J.M. Jr."/>
            <person name="Henze K."/>
            <person name="Gupta A."/>
            <person name="Wang C.C."/>
            <person name="Dunne R.L."/>
            <person name="Upcroft J.A."/>
            <person name="Upcroft P."/>
            <person name="White O."/>
            <person name="Salzberg S.L."/>
            <person name="Tang P."/>
            <person name="Chiu C.-H."/>
            <person name="Lee Y.-S."/>
            <person name="Embley T.M."/>
            <person name="Coombs G.H."/>
            <person name="Mottram J.C."/>
            <person name="Tachezy J."/>
            <person name="Fraser-Liggett C.M."/>
            <person name="Johnson P.J."/>
        </authorList>
    </citation>
    <scope>NUCLEOTIDE SEQUENCE [LARGE SCALE GENOMIC DNA]</scope>
    <source>
        <strain evidence="10">G3</strain>
    </source>
</reference>
<accession>A2DBX9</accession>
<dbReference type="PROSITE" id="PS50112">
    <property type="entry name" value="PAS"/>
    <property type="match status" value="1"/>
</dbReference>
<dbReference type="KEGG" id="tva:5467573"/>
<feature type="transmembrane region" description="Helical" evidence="7">
    <location>
        <begin position="227"/>
        <end position="245"/>
    </location>
</feature>
<feature type="transmembrane region" description="Helical" evidence="7">
    <location>
        <begin position="843"/>
        <end position="862"/>
    </location>
</feature>
<feature type="domain" description="Guanylate cyclase" evidence="9">
    <location>
        <begin position="1367"/>
        <end position="1499"/>
    </location>
</feature>
<evidence type="ECO:0000313" key="10">
    <source>
        <dbReference type="EMBL" id="EAY22020.1"/>
    </source>
</evidence>
<dbReference type="InterPro" id="IPR050401">
    <property type="entry name" value="Cyclic_nucleotide_synthase"/>
</dbReference>
<dbReference type="EMBL" id="DS113186">
    <property type="protein sequence ID" value="EAY22020.1"/>
    <property type="molecule type" value="Genomic_DNA"/>
</dbReference>
<dbReference type="InterPro" id="IPR000014">
    <property type="entry name" value="PAS"/>
</dbReference>
<feature type="transmembrane region" description="Helical" evidence="7">
    <location>
        <begin position="281"/>
        <end position="299"/>
    </location>
</feature>
<dbReference type="VEuPathDB" id="TrichDB:TVAGG3_0264280"/>
<dbReference type="InterPro" id="IPR001054">
    <property type="entry name" value="A/G_cyclase"/>
</dbReference>
<dbReference type="Pfam" id="PF00211">
    <property type="entry name" value="Guanylate_cyc"/>
    <property type="match status" value="1"/>
</dbReference>
<evidence type="ECO:0000256" key="3">
    <source>
        <dbReference type="ARBA" id="ARBA00022741"/>
    </source>
</evidence>
<dbReference type="OrthoDB" id="6127067at2759"/>
<dbReference type="InterPro" id="IPR035965">
    <property type="entry name" value="PAS-like_dom_sf"/>
</dbReference>
<evidence type="ECO:0000256" key="1">
    <source>
        <dbReference type="ARBA" id="ARBA00004370"/>
    </source>
</evidence>
<comment type="subcellular location">
    <subcellularLocation>
        <location evidence="1">Membrane</location>
    </subcellularLocation>
</comment>
<evidence type="ECO:0000256" key="2">
    <source>
        <dbReference type="ARBA" id="ARBA00022692"/>
    </source>
</evidence>
<dbReference type="Gene3D" id="3.30.450.20">
    <property type="entry name" value="PAS domain"/>
    <property type="match status" value="1"/>
</dbReference>
<dbReference type="SUPFAM" id="SSF55073">
    <property type="entry name" value="Nucleotide cyclase"/>
    <property type="match status" value="1"/>
</dbReference>
<feature type="transmembrane region" description="Helical" evidence="7">
    <location>
        <begin position="311"/>
        <end position="330"/>
    </location>
</feature>
<evidence type="ECO:0000259" key="8">
    <source>
        <dbReference type="PROSITE" id="PS50112"/>
    </source>
</evidence>
<reference evidence="10" key="1">
    <citation type="submission" date="2006-10" db="EMBL/GenBank/DDBJ databases">
        <authorList>
            <person name="Amadeo P."/>
            <person name="Zhao Q."/>
            <person name="Wortman J."/>
            <person name="Fraser-Liggett C."/>
            <person name="Carlton J."/>
        </authorList>
    </citation>
    <scope>NUCLEOTIDE SEQUENCE</scope>
    <source>
        <strain evidence="10">G3</strain>
    </source>
</reference>
<feature type="domain" description="PAS" evidence="8">
    <location>
        <begin position="1221"/>
        <end position="1270"/>
    </location>
</feature>
<dbReference type="SMART" id="SM00091">
    <property type="entry name" value="PAS"/>
    <property type="match status" value="1"/>
</dbReference>
<dbReference type="Pfam" id="PF00989">
    <property type="entry name" value="PAS"/>
    <property type="match status" value="1"/>
</dbReference>
<dbReference type="SUPFAM" id="SSF55785">
    <property type="entry name" value="PYP-like sensor domain (PAS domain)"/>
    <property type="match status" value="1"/>
</dbReference>
<dbReference type="InterPro" id="IPR029787">
    <property type="entry name" value="Nucleotide_cyclase"/>
</dbReference>
<evidence type="ECO:0000256" key="5">
    <source>
        <dbReference type="ARBA" id="ARBA00023136"/>
    </source>
</evidence>